<gene>
    <name evidence="2" type="ORF">T07_10263</name>
</gene>
<dbReference type="Proteomes" id="UP000054630">
    <property type="component" value="Unassembled WGS sequence"/>
</dbReference>
<dbReference type="EMBL" id="JYDL01000141">
    <property type="protein sequence ID" value="KRX15064.1"/>
    <property type="molecule type" value="Genomic_DNA"/>
</dbReference>
<keyword evidence="3" id="KW-1185">Reference proteome</keyword>
<evidence type="ECO:0000313" key="3">
    <source>
        <dbReference type="Proteomes" id="UP000054630"/>
    </source>
</evidence>
<evidence type="ECO:0000256" key="1">
    <source>
        <dbReference type="SAM" id="MobiDB-lite"/>
    </source>
</evidence>
<reference evidence="2 3" key="1">
    <citation type="submission" date="2015-01" db="EMBL/GenBank/DDBJ databases">
        <title>Evolution of Trichinella species and genotypes.</title>
        <authorList>
            <person name="Korhonen P.K."/>
            <person name="Edoardo P."/>
            <person name="Giuseppe L.R."/>
            <person name="Gasser R.B."/>
        </authorList>
    </citation>
    <scope>NUCLEOTIDE SEQUENCE [LARGE SCALE GENOMIC DNA]</scope>
    <source>
        <strain evidence="2">ISS37</strain>
    </source>
</reference>
<organism evidence="2 3">
    <name type="scientific">Trichinella nelsoni</name>
    <dbReference type="NCBI Taxonomy" id="6336"/>
    <lineage>
        <taxon>Eukaryota</taxon>
        <taxon>Metazoa</taxon>
        <taxon>Ecdysozoa</taxon>
        <taxon>Nematoda</taxon>
        <taxon>Enoplea</taxon>
        <taxon>Dorylaimia</taxon>
        <taxon>Trichinellida</taxon>
        <taxon>Trichinellidae</taxon>
        <taxon>Trichinella</taxon>
    </lineage>
</organism>
<accession>A0A0V0RLA8</accession>
<sequence>MTSPGSMCSTAPTSAPRRRAPLPCLSDQVVLAVYRITQQVRHDDAIVRCWYTAKVEEVFQLLQTLRRVHLQSNAKAGAACKNLYGSPDSPPM</sequence>
<comment type="caution">
    <text evidence="2">The sequence shown here is derived from an EMBL/GenBank/DDBJ whole genome shotgun (WGS) entry which is preliminary data.</text>
</comment>
<evidence type="ECO:0000313" key="2">
    <source>
        <dbReference type="EMBL" id="KRX15064.1"/>
    </source>
</evidence>
<feature type="compositionally biased region" description="Polar residues" evidence="1">
    <location>
        <begin position="1"/>
        <end position="13"/>
    </location>
</feature>
<proteinExistence type="predicted"/>
<name>A0A0V0RLA8_9BILA</name>
<dbReference type="AlphaFoldDB" id="A0A0V0RLA8"/>
<protein>
    <submittedName>
        <fullName evidence="2">Uncharacterized protein</fullName>
    </submittedName>
</protein>
<feature type="region of interest" description="Disordered" evidence="1">
    <location>
        <begin position="1"/>
        <end position="20"/>
    </location>
</feature>
<dbReference type="OrthoDB" id="10503430at2759"/>